<dbReference type="Proteomes" id="UP000637002">
    <property type="component" value="Unassembled WGS sequence"/>
</dbReference>
<comment type="caution">
    <text evidence="2">The sequence shown here is derived from an EMBL/GenBank/DDBJ whole genome shotgun (WGS) entry which is preliminary data.</text>
</comment>
<organism evidence="2 3">
    <name type="scientific">Chelatococcus reniformis</name>
    <dbReference type="NCBI Taxonomy" id="1494448"/>
    <lineage>
        <taxon>Bacteria</taxon>
        <taxon>Pseudomonadati</taxon>
        <taxon>Pseudomonadota</taxon>
        <taxon>Alphaproteobacteria</taxon>
        <taxon>Hyphomicrobiales</taxon>
        <taxon>Chelatococcaceae</taxon>
        <taxon>Chelatococcus</taxon>
    </lineage>
</organism>
<evidence type="ECO:0000256" key="1">
    <source>
        <dbReference type="SAM" id="MobiDB-lite"/>
    </source>
</evidence>
<dbReference type="AlphaFoldDB" id="A0A916UFS0"/>
<name>A0A916UFS0_9HYPH</name>
<keyword evidence="3" id="KW-1185">Reference proteome</keyword>
<evidence type="ECO:0000313" key="3">
    <source>
        <dbReference type="Proteomes" id="UP000637002"/>
    </source>
</evidence>
<dbReference type="RefSeq" id="WP_188610136.1">
    <property type="nucleotide sequence ID" value="NZ_BMGG01000005.1"/>
</dbReference>
<reference evidence="2" key="1">
    <citation type="journal article" date="2014" name="Int. J. Syst. Evol. Microbiol.">
        <title>Complete genome sequence of Corynebacterium casei LMG S-19264T (=DSM 44701T), isolated from a smear-ripened cheese.</title>
        <authorList>
            <consortium name="US DOE Joint Genome Institute (JGI-PGF)"/>
            <person name="Walter F."/>
            <person name="Albersmeier A."/>
            <person name="Kalinowski J."/>
            <person name="Ruckert C."/>
        </authorList>
    </citation>
    <scope>NUCLEOTIDE SEQUENCE</scope>
    <source>
        <strain evidence="2">CGMCC 1.12919</strain>
    </source>
</reference>
<feature type="region of interest" description="Disordered" evidence="1">
    <location>
        <begin position="135"/>
        <end position="181"/>
    </location>
</feature>
<sequence>MSRRTKARTIEGPFVSHSHAMRISPAWRHLPDDARRVLDQLEVEHMEHGGTENGRLIRTYSDFERGGIRRASVALAIRQASALGFLEITASGQRSAAQFRQANFYRLTYVIGRAPSPPPTNDWRRIASDTAAAAALSQAAGKRRHDTQPVRRERRDGDIDSRRTGASRTVGAPARLARRPL</sequence>
<accession>A0A916UFS0</accession>
<evidence type="ECO:0000313" key="2">
    <source>
        <dbReference type="EMBL" id="GGC70783.1"/>
    </source>
</evidence>
<reference evidence="2" key="2">
    <citation type="submission" date="2020-09" db="EMBL/GenBank/DDBJ databases">
        <authorList>
            <person name="Sun Q."/>
            <person name="Zhou Y."/>
        </authorList>
    </citation>
    <scope>NUCLEOTIDE SEQUENCE</scope>
    <source>
        <strain evidence="2">CGMCC 1.12919</strain>
    </source>
</reference>
<dbReference type="EMBL" id="BMGG01000005">
    <property type="protein sequence ID" value="GGC70783.1"/>
    <property type="molecule type" value="Genomic_DNA"/>
</dbReference>
<protein>
    <submittedName>
        <fullName evidence="2">Uncharacterized protein</fullName>
    </submittedName>
</protein>
<feature type="compositionally biased region" description="Basic and acidic residues" evidence="1">
    <location>
        <begin position="146"/>
        <end position="163"/>
    </location>
</feature>
<gene>
    <name evidence="2" type="ORF">GCM10010994_31680</name>
</gene>
<proteinExistence type="predicted"/>